<evidence type="ECO:0000313" key="3">
    <source>
        <dbReference type="EMBL" id="MCF7569356.1"/>
    </source>
</evidence>
<dbReference type="EMBL" id="JAKKDU010000018">
    <property type="protein sequence ID" value="MCF7569356.1"/>
    <property type="molecule type" value="Genomic_DNA"/>
</dbReference>
<name>A0AAE3EPN1_9FLAO</name>
<evidence type="ECO:0000313" key="4">
    <source>
        <dbReference type="Proteomes" id="UP001199795"/>
    </source>
</evidence>
<proteinExistence type="predicted"/>
<feature type="domain" description="DUF6787" evidence="2">
    <location>
        <begin position="83"/>
        <end position="159"/>
    </location>
</feature>
<keyword evidence="4" id="KW-1185">Reference proteome</keyword>
<protein>
    <recommendedName>
        <fullName evidence="2">DUF6787 domain-containing protein</fullName>
    </recommendedName>
</protein>
<organism evidence="3 4">
    <name type="scientific">Wocania arenilitoris</name>
    <dbReference type="NCBI Taxonomy" id="2044858"/>
    <lineage>
        <taxon>Bacteria</taxon>
        <taxon>Pseudomonadati</taxon>
        <taxon>Bacteroidota</taxon>
        <taxon>Flavobacteriia</taxon>
        <taxon>Flavobacteriales</taxon>
        <taxon>Flavobacteriaceae</taxon>
        <taxon>Wocania</taxon>
    </lineage>
</organism>
<dbReference type="RefSeq" id="WP_237240688.1">
    <property type="nucleotide sequence ID" value="NZ_JAKKDU010000018.1"/>
</dbReference>
<feature type="transmembrane region" description="Helical" evidence="1">
    <location>
        <begin position="12"/>
        <end position="31"/>
    </location>
</feature>
<gene>
    <name evidence="3" type="ORF">L3X37_13460</name>
</gene>
<reference evidence="3" key="1">
    <citation type="submission" date="2022-01" db="EMBL/GenBank/DDBJ databases">
        <title>Draft genome sequence of Sabulilitoribacter arenilitoris KCTC 52401.</title>
        <authorList>
            <person name="Oh J.-S."/>
        </authorList>
    </citation>
    <scope>NUCLEOTIDE SEQUENCE</scope>
    <source>
        <strain evidence="3">HMF6543</strain>
    </source>
</reference>
<feature type="transmembrane region" description="Helical" evidence="1">
    <location>
        <begin position="77"/>
        <end position="98"/>
    </location>
</feature>
<evidence type="ECO:0000256" key="1">
    <source>
        <dbReference type="SAM" id="Phobius"/>
    </source>
</evidence>
<keyword evidence="1" id="KW-1133">Transmembrane helix</keyword>
<keyword evidence="1" id="KW-0472">Membrane</keyword>
<sequence>MKKFKEYWQIQKNWQLIFPFLGLVGLGYSSLKLSKIFINDENIVFSLLLSVILFFLLLKLILFIFRKLEKKWEVSFKWEMISIFLVFAITGSSSIFIGKPLIKLMGINKENLPTYVYWALYIVLGFIFYQVLLVLIGWIFGQYKFFWNFEKKMLRKIGFKRFLN</sequence>
<dbReference type="Pfam" id="PF20584">
    <property type="entry name" value="DUF6787"/>
    <property type="match status" value="1"/>
</dbReference>
<dbReference type="InterPro" id="IPR046714">
    <property type="entry name" value="DUF6787"/>
</dbReference>
<feature type="transmembrane region" description="Helical" evidence="1">
    <location>
        <begin position="118"/>
        <end position="146"/>
    </location>
</feature>
<keyword evidence="1" id="KW-0812">Transmembrane</keyword>
<dbReference type="AlphaFoldDB" id="A0AAE3EPN1"/>
<evidence type="ECO:0000259" key="2">
    <source>
        <dbReference type="Pfam" id="PF20584"/>
    </source>
</evidence>
<dbReference type="Proteomes" id="UP001199795">
    <property type="component" value="Unassembled WGS sequence"/>
</dbReference>
<comment type="caution">
    <text evidence="3">The sequence shown here is derived from an EMBL/GenBank/DDBJ whole genome shotgun (WGS) entry which is preliminary data.</text>
</comment>
<accession>A0AAE3EPN1</accession>
<feature type="transmembrane region" description="Helical" evidence="1">
    <location>
        <begin position="43"/>
        <end position="65"/>
    </location>
</feature>